<dbReference type="Gene3D" id="3.40.50.12780">
    <property type="entry name" value="N-terminal domain of ligase-like"/>
    <property type="match status" value="1"/>
</dbReference>
<dbReference type="Gene3D" id="3.30.300.30">
    <property type="match status" value="1"/>
</dbReference>
<dbReference type="SUPFAM" id="SSF56801">
    <property type="entry name" value="Acetyl-CoA synthetase-like"/>
    <property type="match status" value="1"/>
</dbReference>
<organism evidence="2">
    <name type="scientific">mine drainage metagenome</name>
    <dbReference type="NCBI Taxonomy" id="410659"/>
    <lineage>
        <taxon>unclassified sequences</taxon>
        <taxon>metagenomes</taxon>
        <taxon>ecological metagenomes</taxon>
    </lineage>
</organism>
<feature type="domain" description="AMP-dependent synthetase/ligase" evidence="1">
    <location>
        <begin position="100"/>
        <end position="284"/>
    </location>
</feature>
<dbReference type="EMBL" id="MLJW01000024">
    <property type="protein sequence ID" value="OIR10096.1"/>
    <property type="molecule type" value="Genomic_DNA"/>
</dbReference>
<dbReference type="GO" id="GO:0016874">
    <property type="term" value="F:ligase activity"/>
    <property type="evidence" value="ECO:0007669"/>
    <property type="project" value="UniProtKB-KW"/>
</dbReference>
<dbReference type="InterPro" id="IPR050237">
    <property type="entry name" value="ATP-dep_AMP-bd_enzyme"/>
</dbReference>
<comment type="caution">
    <text evidence="2">The sequence shown here is derived from an EMBL/GenBank/DDBJ whole genome shotgun (WGS) entry which is preliminary data.</text>
</comment>
<dbReference type="PROSITE" id="PS00455">
    <property type="entry name" value="AMP_BINDING"/>
    <property type="match status" value="1"/>
</dbReference>
<keyword evidence="2" id="KW-0436">Ligase</keyword>
<proteinExistence type="predicted"/>
<evidence type="ECO:0000259" key="1">
    <source>
        <dbReference type="Pfam" id="PF00501"/>
    </source>
</evidence>
<dbReference type="Pfam" id="PF00501">
    <property type="entry name" value="AMP-binding"/>
    <property type="match status" value="1"/>
</dbReference>
<dbReference type="InterPro" id="IPR020845">
    <property type="entry name" value="AMP-binding_CS"/>
</dbReference>
<dbReference type="InterPro" id="IPR045851">
    <property type="entry name" value="AMP-bd_C_sf"/>
</dbReference>
<reference evidence="2" key="1">
    <citation type="submission" date="2016-10" db="EMBL/GenBank/DDBJ databases">
        <title>Sequence of Gallionella enrichment culture.</title>
        <authorList>
            <person name="Poehlein A."/>
            <person name="Muehling M."/>
            <person name="Daniel R."/>
        </authorList>
    </citation>
    <scope>NUCLEOTIDE SEQUENCE</scope>
</reference>
<dbReference type="AlphaFoldDB" id="A0A1J5T1I0"/>
<dbReference type="InterPro" id="IPR000873">
    <property type="entry name" value="AMP-dep_synth/lig_dom"/>
</dbReference>
<sequence length="438" mass="45731">MNALLSPAAGLLRPRPETDVVAFGDGPPLRHAVFRRQVSGLAQSLRGCGAATLACRDSAAFAIGLVALLRAGARVLLPPNGLSATLAALPGGPGRLVDDAAVWAATPSEQPPPAPPADAAVVFFTSGSSGAPKSICRPLAELDREAATLEDLWGGRLGAAPVLALVGHQHLYGLTFKILWPLAAGRPFDRRTHEVWESLLADLPERAALVVSPAHLGRMGGLAPLPAAHRPAAVFTAGAPLAAAAARQAAALLGAPPIEIFGSTETGAVATRRQILGDEDWTLLPGHRLLESGDGRLRLYSPYHQAEVETADRVLPRPGGFRFLGRADRIAKVAGKRVALAEVEQALTALPWLAEAAALQLDDGALAAVAVPSPAGAERLAALGPFRFSRLLRRDLAERLDAAALPKRWRFPDALPFHPLGKSIGAALAALFTEETAR</sequence>
<dbReference type="InterPro" id="IPR042099">
    <property type="entry name" value="ANL_N_sf"/>
</dbReference>
<dbReference type="EC" id="6.3.2.-" evidence="2"/>
<gene>
    <name evidence="2" type="primary">mbtB</name>
    <name evidence="2" type="ORF">GALL_80240</name>
</gene>
<evidence type="ECO:0000313" key="2">
    <source>
        <dbReference type="EMBL" id="OIR10096.1"/>
    </source>
</evidence>
<protein>
    <submittedName>
        <fullName evidence="2">Phenyloxazoline synthase MbtB</fullName>
        <ecNumber evidence="2">6.3.2.-</ecNumber>
    </submittedName>
</protein>
<dbReference type="PANTHER" id="PTHR43767">
    <property type="entry name" value="LONG-CHAIN-FATTY-ACID--COA LIGASE"/>
    <property type="match status" value="1"/>
</dbReference>
<name>A0A1J5T1I0_9ZZZZ</name>
<dbReference type="PANTHER" id="PTHR43767:SF10">
    <property type="entry name" value="SURFACTIN SYNTHASE SUBUNIT 1"/>
    <property type="match status" value="1"/>
</dbReference>
<accession>A0A1J5T1I0</accession>